<organism evidence="1 2">
    <name type="scientific">Parathielavia hyrcaniae</name>
    <dbReference type="NCBI Taxonomy" id="113614"/>
    <lineage>
        <taxon>Eukaryota</taxon>
        <taxon>Fungi</taxon>
        <taxon>Dikarya</taxon>
        <taxon>Ascomycota</taxon>
        <taxon>Pezizomycotina</taxon>
        <taxon>Sordariomycetes</taxon>
        <taxon>Sordariomycetidae</taxon>
        <taxon>Sordariales</taxon>
        <taxon>Chaetomiaceae</taxon>
        <taxon>Parathielavia</taxon>
    </lineage>
</organism>
<dbReference type="EMBL" id="MU863696">
    <property type="protein sequence ID" value="KAK4096796.1"/>
    <property type="molecule type" value="Genomic_DNA"/>
</dbReference>
<protein>
    <submittedName>
        <fullName evidence="1">Uncharacterized protein</fullName>
    </submittedName>
</protein>
<accession>A0AAN6PWT0</accession>
<evidence type="ECO:0000313" key="1">
    <source>
        <dbReference type="EMBL" id="KAK4096796.1"/>
    </source>
</evidence>
<name>A0AAN6PWT0_9PEZI</name>
<dbReference type="Proteomes" id="UP001305647">
    <property type="component" value="Unassembled WGS sequence"/>
</dbReference>
<evidence type="ECO:0000313" key="2">
    <source>
        <dbReference type="Proteomes" id="UP001305647"/>
    </source>
</evidence>
<dbReference type="AlphaFoldDB" id="A0AAN6PWT0"/>
<sequence length="185" mass="19341">MSKSTSGSLVLGFSTTTSLTQGTYATSTFSCPKATPATTGANGIQFNPSIDQQALGFSAESITTAGVVTFSCVYSIVVTQEGPFTTVSEMLVTPSPSRNGTNPAANDGFSAGKVAGILGSNHWLHYEAVLPHHCNTYAVCHRIPVPVSGPRIRAMDLATQATYAYVMYMPCPGPLHRTCTEPASA</sequence>
<proteinExistence type="predicted"/>
<reference evidence="1" key="2">
    <citation type="submission" date="2023-05" db="EMBL/GenBank/DDBJ databases">
        <authorList>
            <consortium name="Lawrence Berkeley National Laboratory"/>
            <person name="Steindorff A."/>
            <person name="Hensen N."/>
            <person name="Bonometti L."/>
            <person name="Westerberg I."/>
            <person name="Brannstrom I.O."/>
            <person name="Guillou S."/>
            <person name="Cros-Aarteil S."/>
            <person name="Calhoun S."/>
            <person name="Haridas S."/>
            <person name="Kuo A."/>
            <person name="Mondo S."/>
            <person name="Pangilinan J."/>
            <person name="Riley R."/>
            <person name="Labutti K."/>
            <person name="Andreopoulos B."/>
            <person name="Lipzen A."/>
            <person name="Chen C."/>
            <person name="Yanf M."/>
            <person name="Daum C."/>
            <person name="Ng V."/>
            <person name="Clum A."/>
            <person name="Ohm R."/>
            <person name="Martin F."/>
            <person name="Silar P."/>
            <person name="Natvig D."/>
            <person name="Lalanne C."/>
            <person name="Gautier V."/>
            <person name="Ament-Velasquez S.L."/>
            <person name="Kruys A."/>
            <person name="Hutchinson M.I."/>
            <person name="Powell A.J."/>
            <person name="Barry K."/>
            <person name="Miller A.N."/>
            <person name="Grigoriev I.V."/>
            <person name="Debuchy R."/>
            <person name="Gladieux P."/>
            <person name="Thoren M.H."/>
            <person name="Johannesson H."/>
        </authorList>
    </citation>
    <scope>NUCLEOTIDE SEQUENCE</scope>
    <source>
        <strain evidence="1">CBS 757.83</strain>
    </source>
</reference>
<keyword evidence="2" id="KW-1185">Reference proteome</keyword>
<dbReference type="PROSITE" id="PS51257">
    <property type="entry name" value="PROKAR_LIPOPROTEIN"/>
    <property type="match status" value="1"/>
</dbReference>
<reference evidence="1" key="1">
    <citation type="journal article" date="2023" name="Mol. Phylogenet. Evol.">
        <title>Genome-scale phylogeny and comparative genomics of the fungal order Sordariales.</title>
        <authorList>
            <person name="Hensen N."/>
            <person name="Bonometti L."/>
            <person name="Westerberg I."/>
            <person name="Brannstrom I.O."/>
            <person name="Guillou S."/>
            <person name="Cros-Aarteil S."/>
            <person name="Calhoun S."/>
            <person name="Haridas S."/>
            <person name="Kuo A."/>
            <person name="Mondo S."/>
            <person name="Pangilinan J."/>
            <person name="Riley R."/>
            <person name="LaButti K."/>
            <person name="Andreopoulos B."/>
            <person name="Lipzen A."/>
            <person name="Chen C."/>
            <person name="Yan M."/>
            <person name="Daum C."/>
            <person name="Ng V."/>
            <person name="Clum A."/>
            <person name="Steindorff A."/>
            <person name="Ohm R.A."/>
            <person name="Martin F."/>
            <person name="Silar P."/>
            <person name="Natvig D.O."/>
            <person name="Lalanne C."/>
            <person name="Gautier V."/>
            <person name="Ament-Velasquez S.L."/>
            <person name="Kruys A."/>
            <person name="Hutchinson M.I."/>
            <person name="Powell A.J."/>
            <person name="Barry K."/>
            <person name="Miller A.N."/>
            <person name="Grigoriev I.V."/>
            <person name="Debuchy R."/>
            <person name="Gladieux P."/>
            <person name="Hiltunen Thoren M."/>
            <person name="Johannesson H."/>
        </authorList>
    </citation>
    <scope>NUCLEOTIDE SEQUENCE</scope>
    <source>
        <strain evidence="1">CBS 757.83</strain>
    </source>
</reference>
<comment type="caution">
    <text evidence="1">The sequence shown here is derived from an EMBL/GenBank/DDBJ whole genome shotgun (WGS) entry which is preliminary data.</text>
</comment>
<gene>
    <name evidence="1" type="ORF">N658DRAFT_489700</name>
</gene>